<dbReference type="Proteomes" id="UP000053815">
    <property type="component" value="Unassembled WGS sequence"/>
</dbReference>
<evidence type="ECO:0000313" key="9">
    <source>
        <dbReference type="EMBL" id="GAN10659.1"/>
    </source>
</evidence>
<evidence type="ECO:0000256" key="2">
    <source>
        <dbReference type="ARBA" id="ARBA00022490"/>
    </source>
</evidence>
<dbReference type="STRING" id="91626.A0A0C9MT94"/>
<reference evidence="9" key="1">
    <citation type="submission" date="2014-09" db="EMBL/GenBank/DDBJ databases">
        <title>Draft genome sequence of an oleaginous Mucoromycotina fungus Mucor ambiguus NBRC6742.</title>
        <authorList>
            <person name="Takeda I."/>
            <person name="Yamane N."/>
            <person name="Morita T."/>
            <person name="Tamano K."/>
            <person name="Machida M."/>
            <person name="Baker S."/>
            <person name="Koike H."/>
        </authorList>
    </citation>
    <scope>NUCLEOTIDE SEQUENCE</scope>
    <source>
        <strain evidence="9">NBRC 6742</strain>
    </source>
</reference>
<dbReference type="Pfam" id="PF20421">
    <property type="entry name" value="DHR-2_Lobe_C"/>
    <property type="match status" value="1"/>
</dbReference>
<dbReference type="EMBL" id="DF836672">
    <property type="protein sequence ID" value="GAN10659.1"/>
    <property type="molecule type" value="Genomic_DNA"/>
</dbReference>
<dbReference type="InterPro" id="IPR026791">
    <property type="entry name" value="DOCK"/>
</dbReference>
<dbReference type="InterPro" id="IPR035892">
    <property type="entry name" value="C2_domain_sf"/>
</dbReference>
<dbReference type="GO" id="GO:0005085">
    <property type="term" value="F:guanyl-nucleotide exchange factor activity"/>
    <property type="evidence" value="ECO:0007669"/>
    <property type="project" value="UniProtKB-KW"/>
</dbReference>
<comment type="similarity">
    <text evidence="5">Belongs to the DOCK family.</text>
</comment>
<feature type="region of interest" description="Disordered" evidence="6">
    <location>
        <begin position="2282"/>
        <end position="2301"/>
    </location>
</feature>
<dbReference type="Pfam" id="PF14429">
    <property type="entry name" value="DOCK-C2"/>
    <property type="match status" value="1"/>
</dbReference>
<dbReference type="InterPro" id="IPR043162">
    <property type="entry name" value="DOCK_C_lobe_C"/>
</dbReference>
<dbReference type="InterPro" id="IPR027357">
    <property type="entry name" value="DOCKER_dom"/>
</dbReference>
<protein>
    <submittedName>
        <fullName evidence="9">Cytoplasmic protein</fullName>
    </submittedName>
</protein>
<dbReference type="CDD" id="cd11684">
    <property type="entry name" value="DHR2_DOCK"/>
    <property type="match status" value="1"/>
</dbReference>
<dbReference type="OrthoDB" id="18896at2759"/>
<comment type="subcellular location">
    <subcellularLocation>
        <location evidence="1">Cytoplasm</location>
    </subcellularLocation>
</comment>
<evidence type="ECO:0000259" key="7">
    <source>
        <dbReference type="PROSITE" id="PS51650"/>
    </source>
</evidence>
<accession>A0A0C9MT94</accession>
<dbReference type="PANTHER" id="PTHR45653:SF10">
    <property type="entry name" value="MYOBLAST CITY, ISOFORM B"/>
    <property type="match status" value="1"/>
</dbReference>
<dbReference type="Pfam" id="PF20422">
    <property type="entry name" value="DHR-2_Lobe_B"/>
    <property type="match status" value="1"/>
</dbReference>
<evidence type="ECO:0000256" key="6">
    <source>
        <dbReference type="SAM" id="MobiDB-lite"/>
    </source>
</evidence>
<evidence type="ECO:0000256" key="5">
    <source>
        <dbReference type="PROSITE-ProRule" id="PRU00983"/>
    </source>
</evidence>
<feature type="region of interest" description="Disordered" evidence="6">
    <location>
        <begin position="2487"/>
        <end position="2515"/>
    </location>
</feature>
<feature type="region of interest" description="Disordered" evidence="6">
    <location>
        <begin position="850"/>
        <end position="879"/>
    </location>
</feature>
<feature type="domain" description="C2 DOCK-type" evidence="7">
    <location>
        <begin position="649"/>
        <end position="871"/>
    </location>
</feature>
<proteinExistence type="inferred from homology"/>
<dbReference type="Pfam" id="PF23554">
    <property type="entry name" value="TPR_DOCK"/>
    <property type="match status" value="2"/>
</dbReference>
<keyword evidence="10" id="KW-1185">Reference proteome</keyword>
<dbReference type="PROSITE" id="PS51651">
    <property type="entry name" value="DOCKER"/>
    <property type="match status" value="1"/>
</dbReference>
<name>A0A0C9MT94_9FUNG</name>
<organism evidence="9">
    <name type="scientific">Mucor ambiguus</name>
    <dbReference type="NCBI Taxonomy" id="91626"/>
    <lineage>
        <taxon>Eukaryota</taxon>
        <taxon>Fungi</taxon>
        <taxon>Fungi incertae sedis</taxon>
        <taxon>Mucoromycota</taxon>
        <taxon>Mucoromycotina</taxon>
        <taxon>Mucoromycetes</taxon>
        <taxon>Mucorales</taxon>
        <taxon>Mucorineae</taxon>
        <taxon>Mucoraceae</taxon>
        <taxon>Mucor</taxon>
    </lineage>
</organism>
<keyword evidence="4" id="KW-0344">Guanine-nucleotide releasing factor</keyword>
<keyword evidence="2" id="KW-0963">Cytoplasm</keyword>
<dbReference type="InterPro" id="IPR046773">
    <property type="entry name" value="DOCKER_Lobe_C"/>
</dbReference>
<dbReference type="GO" id="GO:0007264">
    <property type="term" value="P:small GTPase-mediated signal transduction"/>
    <property type="evidence" value="ECO:0007669"/>
    <property type="project" value="InterPro"/>
</dbReference>
<evidence type="ECO:0000256" key="3">
    <source>
        <dbReference type="ARBA" id="ARBA00022553"/>
    </source>
</evidence>
<dbReference type="InterPro" id="IPR056372">
    <property type="entry name" value="TPR_DOCK"/>
</dbReference>
<keyword evidence="3" id="KW-0597">Phosphoprotein</keyword>
<dbReference type="InterPro" id="IPR027007">
    <property type="entry name" value="C2_DOCK-type_domain"/>
</dbReference>
<feature type="compositionally biased region" description="Polar residues" evidence="6">
    <location>
        <begin position="2616"/>
        <end position="2629"/>
    </location>
</feature>
<sequence>MKWLPLPKIAHGIAIYPFSPSSMTANAGTTTTTTTSNSTRPSSGVLSIHQLDDSSIHTASTSSVDLSASTQTEDYSHLIPLEVGDELFIIEQQGQWYRGYVSCPSEQGVKPNKAPIGCFPRSHVQIKEYLDIDPDEADTIVYRKRRDTSTTTSTSSRPLSELNALPRSFSESYIHNTAVDSPSSTIRPGSFGDLNFEFETSDVKKSVAHIPPPPLPLARYDQSTVTGSSEPLVDEIAACVSEWNSLLYTFINQRQYNTFNTVRDHINYLFQARRQLLDQALSREELARLRKEIINRMVVSNIELNQDMIIRHPDKGYLLDPTNASLSTIYRMHFKYATHATSAITSAPTSKLVDNAMLDRSASTSTVNTMTSNATNTSTHGQPASAVAMATTAATASAASQHQPKGAKFHHLFFELKACVAHICQPGEFTELYFSLYSAVDGKFLTEQFVVVLNYNGMPKDESQIGKLQTLFVDLSLHDITDDLYMVCHVVRLGGMKLGDGKDHFGSIGTHTSQFFHSNKHLHQPFQKSSVNAMPTTNTMCRRPFGCAVLKLSSLASSHNSDEKASMEHDMPVYTAISEANYTTLHEDIIANNTKEFQKNPRAESLRVSLRTFYGFLDEVLKTNAALLQDIPQTLRLGFADVAFPDDSRNDLYIKLESGDLTQFGRSRNIQVTMCVRDNRTGQVIDNAISVGAGARPVSYWESMVLYHEQRPTWGELVKINIEDVHQWERSHVFLTVKHRSSNFTGSGSSTPMLKFGNSSSNNGYQTQQASVDVTTQSSTSVVSATSGGGEKIIAMGFLPLFLPPLHRDFVADGSHTLYLYKYDRQSSMPRYYLDNMPWCLRSTAPSNMVHPSSMDVKSPRPSYRSKGHTHSPSTQSFKSLNGSFNSSATAFNTTSASNSVTDVSSSALQQQQPSSNNSSNKQLVLLRDTITLNTFLCSNKFTQNKVLVKLLNWRALMEGGTLEDGTVELLSVLDQFTFVGEVEVVKFLGDIFDALLDILAYEDDAISELVTKEIHDQVLAAIVWLLGIVQDRRFSNFRPVLDVYIQNRFSIQDYERASHQLFTNNKRETRNYSYRVASETTFEHLMRSLSRLCTDPSNASKAKLLRSSMKVWDYLFRFIVRSRLNQQQKEHEEERAVNDETFKRELDKLLQEITSIMNPEHPSSMIGTQTLALQHFADILVELHKIFSPQQVLDVAVQFVDACAHVTGRLVGFKLAMILGIVKGPTFEYPSCRLEMAKQVIRWIRLWLNSYMATAKDVIFARQVEQQQQHPDSNNPQQTRLPRSQWIENLRLSTTILSELLDKVRKSFGMASSGLTSSCISSPSISNYSRPTSFAATNEDDAFAQECSVTDVSQITEYTLQLVPQLLNAYKDIQRLTVQAMHVSSVPPGTPIIDSHLVSGGGGSASNPSSRPHSRQSFSILRERASSIGANTSKNPLLGPDILQEMQGNLHQKAASIGSGGTATIVNGPNGTIANTNIHNNIASNSNGNKSKFTVVLQALSTSPATPFPSTYPFQPATKTSNTSGSGQQGLTSDQAAMISTGLLDLTVVFLELFYMTPKQQWITFIKKMQAQDGTEDTAEFLRKIVYTCMGILFGDNVLTLEESSLTVDGMARCEEDETRDRRRIPSKWLNFDTIAHQIILCDVLEPIKSIFELPAFIPTEKAYMPMEEEDRDMLPTMNEEGSTLPDTPHEQQSNQKPFNSNVAEQRSTLLLWRIFYVGFLRVVGSPRLELSESMPQVQRAVWKITGNMRGEVGAKVFLSLWKLAGKSASCTAAGFGTLNDYDVTASKPPLTDYFGSEFSHQSPLSLTSDFNHFNDDPLRKSMASIEEVDDDEHEFNTNGPPTARSSSTTSNANNYSVRNSVRIGPTDELPLSSIHEEHFTDTMAKSEVSFLQADLAYFILSPMCAVSLTLHDRVRVNALSIIADIIAIELYSYGELLHVQHVVISTLDRLVMSENKGNEIINAQITVELNAALEQRLLADNRQDCLIVGTRAVESLCKFHGLLLQIRSLPSDDDEFMDERITATLKLMKFIQVIEREEIYIKYVHQLVQLHLDSRNFIEAALTLRFHADLLQWDPSDKLSDISELSLPLQSSFARKEGLYMKMITYLDQGNAWEICVQLCKELAYEYENTLYDYVKLSDILQRQATFAENIVKKERCFTEYFRVGFYGRGFPASNRNRQYIYRGLEWEKMPSFVERMQNRHPNAQLLPSKISNSMSITDDQLKELDSALDGQYLQITPVTPIPDTDEIPCLSNPNAPDSIKKYYSFNNVSKFSFSKPVTRESIDKSNGGGSDNDKQPESDFLNLWTEKFDFECEDKFPTIVRRSKIISSQTSVISPIENAVTAMENKNKELESLEKKYAAYLPKSGRRMSSLTPPVNINPFSMSLNGAVDAPVNGGVPLYKKAFLSKEYWNKNPDMRQWIYRLQNAIQDQVLIIRKCLETHNKLVSNEMRPFHTTLTEFFNKNFAEEIKSLKAKSIKEEIKEAPSLSISTNNSLNRRRSTLSSSTTTENNSVYSHPQVDDAKITSPISLSRQNTNTQTPGVGGVPVLPTLPVMSPISRAFSIRTPVAENTPGLSASALTNNNITAFENATMSRAESLSRTLKMSLRKKSRKKSQNTGTSNNVSHMLD</sequence>
<dbReference type="InterPro" id="IPR032376">
    <property type="entry name" value="DOCK_N"/>
</dbReference>
<feature type="compositionally biased region" description="Polar residues" evidence="6">
    <location>
        <begin position="1681"/>
        <end position="1701"/>
    </location>
</feature>
<dbReference type="Gene3D" id="1.20.58.740">
    <property type="match status" value="1"/>
</dbReference>
<dbReference type="PROSITE" id="PS51650">
    <property type="entry name" value="C2_DOCK"/>
    <property type="match status" value="1"/>
</dbReference>
<dbReference type="Pfam" id="PF16172">
    <property type="entry name" value="DOCK_N"/>
    <property type="match status" value="1"/>
</dbReference>
<gene>
    <name evidence="9" type="ORF">MAM1_0383d10204</name>
</gene>
<dbReference type="Pfam" id="PF06920">
    <property type="entry name" value="DHR-2_Lobe_A"/>
    <property type="match status" value="1"/>
</dbReference>
<evidence type="ECO:0000313" key="10">
    <source>
        <dbReference type="Proteomes" id="UP000053815"/>
    </source>
</evidence>
<dbReference type="InterPro" id="IPR046770">
    <property type="entry name" value="DOCKER_Lobe_B"/>
</dbReference>
<feature type="region of interest" description="Disordered" evidence="6">
    <location>
        <begin position="1831"/>
        <end position="1861"/>
    </location>
</feature>
<dbReference type="GO" id="GO:0031267">
    <property type="term" value="F:small GTPase binding"/>
    <property type="evidence" value="ECO:0007669"/>
    <property type="project" value="TreeGrafter"/>
</dbReference>
<dbReference type="GO" id="GO:0005886">
    <property type="term" value="C:plasma membrane"/>
    <property type="evidence" value="ECO:0007669"/>
    <property type="project" value="TreeGrafter"/>
</dbReference>
<evidence type="ECO:0000256" key="4">
    <source>
        <dbReference type="ARBA" id="ARBA00022658"/>
    </source>
</evidence>
<dbReference type="GO" id="GO:0005737">
    <property type="term" value="C:cytoplasm"/>
    <property type="evidence" value="ECO:0007669"/>
    <property type="project" value="UniProtKB-SubCell"/>
</dbReference>
<dbReference type="Gene3D" id="2.60.40.150">
    <property type="entry name" value="C2 domain"/>
    <property type="match status" value="1"/>
</dbReference>
<dbReference type="Gene3D" id="1.25.40.410">
    <property type="match status" value="1"/>
</dbReference>
<dbReference type="PANTHER" id="PTHR45653">
    <property type="entry name" value="DEDICATOR OF CYTOKINESIS"/>
    <property type="match status" value="1"/>
</dbReference>
<dbReference type="InterPro" id="IPR042455">
    <property type="entry name" value="DOCK_N_sub1"/>
</dbReference>
<evidence type="ECO:0000259" key="8">
    <source>
        <dbReference type="PROSITE" id="PS51651"/>
    </source>
</evidence>
<feature type="domain" description="DOCKER" evidence="8">
    <location>
        <begin position="2033"/>
        <end position="2478"/>
    </location>
</feature>
<evidence type="ECO:0000256" key="1">
    <source>
        <dbReference type="ARBA" id="ARBA00004496"/>
    </source>
</evidence>
<dbReference type="InterPro" id="IPR046769">
    <property type="entry name" value="DOCKER_Lobe_A"/>
</dbReference>
<dbReference type="InterPro" id="IPR043161">
    <property type="entry name" value="DOCK_C_lobe_A"/>
</dbReference>
<feature type="region of interest" description="Disordered" evidence="6">
    <location>
        <begin position="1678"/>
        <end position="1701"/>
    </location>
</feature>
<feature type="region of interest" description="Disordered" evidence="6">
    <location>
        <begin position="1397"/>
        <end position="1418"/>
    </location>
</feature>
<feature type="compositionally biased region" description="Low complexity" evidence="6">
    <location>
        <begin position="2487"/>
        <end position="2513"/>
    </location>
</feature>
<dbReference type="Gene3D" id="1.20.1270.350">
    <property type="entry name" value="Dedicator of cytokinesis N-terminal subdomain"/>
    <property type="match status" value="1"/>
</dbReference>
<feature type="compositionally biased region" description="Low complexity" evidence="6">
    <location>
        <begin position="1844"/>
        <end position="1858"/>
    </location>
</feature>
<feature type="region of interest" description="Disordered" evidence="6">
    <location>
        <begin position="2607"/>
        <end position="2629"/>
    </location>
</feature>